<name>A0ABR6BP74_9PSEU</name>
<dbReference type="RefSeq" id="WP_025356234.1">
    <property type="nucleotide sequence ID" value="NZ_BAAABQ010000032.1"/>
</dbReference>
<comment type="caution">
    <text evidence="9">The sequence shown here is derived from an EMBL/GenBank/DDBJ whole genome shotgun (WGS) entry which is preliminary data.</text>
</comment>
<protein>
    <recommendedName>
        <fullName evidence="7">Endolytic murein transglycosylase</fullName>
        <ecNumber evidence="7">4.2.2.29</ecNumber>
    </recommendedName>
    <alternativeName>
        <fullName evidence="7">Peptidoglycan lytic transglycosylase</fullName>
    </alternativeName>
    <alternativeName>
        <fullName evidence="7">Peptidoglycan polymerization terminase</fullName>
    </alternativeName>
</protein>
<comment type="catalytic activity">
    <reaction evidence="7">
        <text>a peptidoglycan chain = a peptidoglycan chain with N-acetyl-1,6-anhydromuramyl-[peptide] at the reducing end + a peptidoglycan chain with N-acetylglucosamine at the non-reducing end.</text>
        <dbReference type="EC" id="4.2.2.29"/>
    </reaction>
</comment>
<dbReference type="Gene3D" id="3.30.1490.480">
    <property type="entry name" value="Endolytic murein transglycosylase"/>
    <property type="match status" value="1"/>
</dbReference>
<dbReference type="InterPro" id="IPR003770">
    <property type="entry name" value="MLTG-like"/>
</dbReference>
<dbReference type="Pfam" id="PF02618">
    <property type="entry name" value="YceG"/>
    <property type="match status" value="1"/>
</dbReference>
<feature type="region of interest" description="Disordered" evidence="8">
    <location>
        <begin position="1"/>
        <end position="28"/>
    </location>
</feature>
<evidence type="ECO:0000256" key="2">
    <source>
        <dbReference type="ARBA" id="ARBA00022692"/>
    </source>
</evidence>
<evidence type="ECO:0000256" key="1">
    <source>
        <dbReference type="ARBA" id="ARBA00022475"/>
    </source>
</evidence>
<evidence type="ECO:0000256" key="7">
    <source>
        <dbReference type="HAMAP-Rule" id="MF_02065"/>
    </source>
</evidence>
<keyword evidence="5 7" id="KW-0456">Lyase</keyword>
<sequence length="399" mass="42350">MTKDEAEVQHEDLDLFDSAEEPATPARRPRRKPVVLAAVVVVLLLLCWGAYYGAGRFLGIGSYGDFGGDGGSDVLVQVRDGASTKAIGEMLADNDVVRTGRAFVNAAGSDDRVGALQPGFYVMKTEMSGKAAVARIVDPASRVGNLQVKAGLQLDDTRKPDNSVNPGILSLLAKASCATLDGKQTCVPVEELRKVAETADATALGVPDWALSSVAKAEPKHRLEGLILSGVYDVKPGASAQDLLRAVITSSATKLADVPKLSEDTGFTPYQVLVVASLIEREAIESDFGKVSRVIYNRLAVGMPMQDDSTINYVLDQPLLATSDADRARPGPYNTYLNTGLTPTPISSPSQKAMQAAVKPTEGTWVYFVKCDKEGNSCFATTQAEHDANVSKARAAGIF</sequence>
<feature type="site" description="Important for catalytic activity" evidence="7">
    <location>
        <position position="282"/>
    </location>
</feature>
<reference evidence="9 10" key="1">
    <citation type="submission" date="2020-08" db="EMBL/GenBank/DDBJ databases">
        <title>Genomic Encyclopedia of Archaeal and Bacterial Type Strains, Phase II (KMG-II): from individual species to whole genera.</title>
        <authorList>
            <person name="Goeker M."/>
        </authorList>
    </citation>
    <scope>NUCLEOTIDE SEQUENCE [LARGE SCALE GENOMIC DNA]</scope>
    <source>
        <strain evidence="9 10">DSM 43850</strain>
    </source>
</reference>
<gene>
    <name evidence="7" type="primary">mltG</name>
    <name evidence="9" type="ORF">BC739_005928</name>
</gene>
<dbReference type="Proteomes" id="UP000517916">
    <property type="component" value="Unassembled WGS sequence"/>
</dbReference>
<comment type="similarity">
    <text evidence="7">Belongs to the transglycosylase MltG family.</text>
</comment>
<accession>A0ABR6BP74</accession>
<evidence type="ECO:0000256" key="4">
    <source>
        <dbReference type="ARBA" id="ARBA00023136"/>
    </source>
</evidence>
<dbReference type="NCBIfam" id="TIGR00247">
    <property type="entry name" value="endolytic transglycosylase MltG"/>
    <property type="match status" value="1"/>
</dbReference>
<keyword evidence="4 7" id="KW-0472">Membrane</keyword>
<evidence type="ECO:0000256" key="5">
    <source>
        <dbReference type="ARBA" id="ARBA00023239"/>
    </source>
</evidence>
<keyword evidence="2 7" id="KW-0812">Transmembrane</keyword>
<keyword evidence="3 7" id="KW-1133">Transmembrane helix</keyword>
<evidence type="ECO:0000256" key="8">
    <source>
        <dbReference type="SAM" id="MobiDB-lite"/>
    </source>
</evidence>
<keyword evidence="6 7" id="KW-0961">Cell wall biogenesis/degradation</keyword>
<feature type="compositionally biased region" description="Basic and acidic residues" evidence="8">
    <location>
        <begin position="1"/>
        <end position="13"/>
    </location>
</feature>
<evidence type="ECO:0000313" key="10">
    <source>
        <dbReference type="Proteomes" id="UP000517916"/>
    </source>
</evidence>
<dbReference type="PANTHER" id="PTHR30518">
    <property type="entry name" value="ENDOLYTIC MUREIN TRANSGLYCOSYLASE"/>
    <property type="match status" value="1"/>
</dbReference>
<evidence type="ECO:0000313" key="9">
    <source>
        <dbReference type="EMBL" id="MBA8928711.1"/>
    </source>
</evidence>
<comment type="function">
    <text evidence="7">Functions as a peptidoglycan terminase that cleaves nascent peptidoglycan strands endolytically to terminate their elongation.</text>
</comment>
<proteinExistence type="inferred from homology"/>
<dbReference type="PANTHER" id="PTHR30518:SF2">
    <property type="entry name" value="ENDOLYTIC MUREIN TRANSGLYCOSYLASE"/>
    <property type="match status" value="1"/>
</dbReference>
<comment type="subcellular location">
    <subcellularLocation>
        <location evidence="7">Cell membrane</location>
        <topology evidence="7">Single-pass membrane protein</topology>
    </subcellularLocation>
</comment>
<dbReference type="EC" id="4.2.2.29" evidence="7"/>
<organism evidence="9 10">
    <name type="scientific">Kutzneria viridogrisea</name>
    <dbReference type="NCBI Taxonomy" id="47990"/>
    <lineage>
        <taxon>Bacteria</taxon>
        <taxon>Bacillati</taxon>
        <taxon>Actinomycetota</taxon>
        <taxon>Actinomycetes</taxon>
        <taxon>Pseudonocardiales</taxon>
        <taxon>Pseudonocardiaceae</taxon>
        <taxon>Kutzneria</taxon>
    </lineage>
</organism>
<feature type="transmembrane region" description="Helical" evidence="7">
    <location>
        <begin position="34"/>
        <end position="54"/>
    </location>
</feature>
<dbReference type="HAMAP" id="MF_02065">
    <property type="entry name" value="MltG"/>
    <property type="match status" value="1"/>
</dbReference>
<keyword evidence="10" id="KW-1185">Reference proteome</keyword>
<evidence type="ECO:0000256" key="3">
    <source>
        <dbReference type="ARBA" id="ARBA00022989"/>
    </source>
</evidence>
<evidence type="ECO:0000256" key="6">
    <source>
        <dbReference type="ARBA" id="ARBA00023316"/>
    </source>
</evidence>
<dbReference type="EMBL" id="JACJID010000004">
    <property type="protein sequence ID" value="MBA8928711.1"/>
    <property type="molecule type" value="Genomic_DNA"/>
</dbReference>
<keyword evidence="1 7" id="KW-1003">Cell membrane</keyword>